<reference evidence="1" key="1">
    <citation type="submission" date="2020-04" db="EMBL/GenBank/DDBJ databases">
        <authorList>
            <person name="Chiriac C."/>
            <person name="Salcher M."/>
            <person name="Ghai R."/>
            <person name="Kavagutti S V."/>
        </authorList>
    </citation>
    <scope>NUCLEOTIDE SEQUENCE</scope>
</reference>
<dbReference type="EMBL" id="LR796479">
    <property type="protein sequence ID" value="CAB4147296.1"/>
    <property type="molecule type" value="Genomic_DNA"/>
</dbReference>
<organism evidence="1">
    <name type="scientific">uncultured Caudovirales phage</name>
    <dbReference type="NCBI Taxonomy" id="2100421"/>
    <lineage>
        <taxon>Viruses</taxon>
        <taxon>Duplodnaviria</taxon>
        <taxon>Heunggongvirae</taxon>
        <taxon>Uroviricota</taxon>
        <taxon>Caudoviricetes</taxon>
        <taxon>Peduoviridae</taxon>
        <taxon>Maltschvirus</taxon>
        <taxon>Maltschvirus maltsch</taxon>
    </lineage>
</organism>
<accession>A0A6J5MQK3</accession>
<name>A0A6J5MQK3_9CAUD</name>
<protein>
    <submittedName>
        <fullName evidence="1">Uncharacterized protein</fullName>
    </submittedName>
</protein>
<gene>
    <name evidence="1" type="ORF">UFOVP509_23</name>
</gene>
<sequence length="101" mass="11115">MTLDLLAALAAAHRLLSDTPYDMHPPSADVRTVAQALVAMGQQTKDSDTARRCADCQHWQGVNGRTPNLIPPYNCAMRAGFWAPEESCSRFTAKEIATWPK</sequence>
<proteinExistence type="predicted"/>
<evidence type="ECO:0000313" key="1">
    <source>
        <dbReference type="EMBL" id="CAB4147296.1"/>
    </source>
</evidence>